<organism evidence="6 7">
    <name type="scientific">Nyssa sinensis</name>
    <dbReference type="NCBI Taxonomy" id="561372"/>
    <lineage>
        <taxon>Eukaryota</taxon>
        <taxon>Viridiplantae</taxon>
        <taxon>Streptophyta</taxon>
        <taxon>Embryophyta</taxon>
        <taxon>Tracheophyta</taxon>
        <taxon>Spermatophyta</taxon>
        <taxon>Magnoliopsida</taxon>
        <taxon>eudicotyledons</taxon>
        <taxon>Gunneridae</taxon>
        <taxon>Pentapetalae</taxon>
        <taxon>asterids</taxon>
        <taxon>Cornales</taxon>
        <taxon>Nyssaceae</taxon>
        <taxon>Nyssa</taxon>
    </lineage>
</organism>
<dbReference type="GO" id="GO:0032259">
    <property type="term" value="P:methylation"/>
    <property type="evidence" value="ECO:0007669"/>
    <property type="project" value="UniProtKB-KW"/>
</dbReference>
<sequence length="493" mass="55621">MTRELGTKITIMVLRSRSFLSVTSHKPSIDLLSHKSQGAMEHTVKKPIQRNAVLLQSQELYKYILETSVYPREPKPLKELRDASASHPTFFFGTSPDAGQLMAMLLKLVNAKKTIEIGVFTGYSLLLTALTIPDDGKIVAIDINRKTYEIGLPVIQKAGVEHKIDFIESAALPVLDRLLENKENEGSFEFAFVDADKENYKNYHERLMKLCKIGGIIVYDNTLWGGTVAWAEESVPEAKRQIRLSTIKFNEFLAADPRIDIKHQRTLKILVCWKAMELVMEKDEKAKMGLLQSDELYKYILETSVFPREPEPLKELREATASHPLAFLGTAPDAGQFIALLLKILNAKKTIEVLALDINRKSYELGLPYIKKAGVEHKIDFVESQALPVLDKLLEDKENEGSFDFAFVDADRVNFLNYHERLMKLLKIGGIVVYDNTLWGGTVVLPDPSLAPEPRRPDWKLAIEFNKALAVDPRIEISQATLGDGITVCRRLC</sequence>
<gene>
    <name evidence="6" type="ORF">F0562_029908</name>
</gene>
<keyword evidence="2" id="KW-0808">Transferase</keyword>
<dbReference type="Pfam" id="PF01596">
    <property type="entry name" value="Methyltransf_3"/>
    <property type="match status" value="2"/>
</dbReference>
<dbReference type="UniPathway" id="UPA00711"/>
<dbReference type="InterPro" id="IPR029063">
    <property type="entry name" value="SAM-dependent_MTases_sf"/>
</dbReference>
<keyword evidence="3" id="KW-0949">S-adenosyl-L-methionine</keyword>
<dbReference type="PANTHER" id="PTHR10509:SF98">
    <property type="entry name" value="CAFFEOYL-COA O-METHYLTRANSFERASE"/>
    <property type="match status" value="1"/>
</dbReference>
<comment type="similarity">
    <text evidence="5">Belongs to the class I-like SAM-binding methyltransferase superfamily. Cation-dependent O-methyltransferase family.</text>
</comment>
<proteinExistence type="inferred from homology"/>
<dbReference type="EMBL" id="CM018040">
    <property type="protein sequence ID" value="KAA8534876.1"/>
    <property type="molecule type" value="Genomic_DNA"/>
</dbReference>
<evidence type="ECO:0000256" key="1">
    <source>
        <dbReference type="ARBA" id="ARBA00022603"/>
    </source>
</evidence>
<keyword evidence="7" id="KW-1185">Reference proteome</keyword>
<dbReference type="InterPro" id="IPR050362">
    <property type="entry name" value="Cation-dep_OMT"/>
</dbReference>
<dbReference type="PANTHER" id="PTHR10509">
    <property type="entry name" value="O-METHYLTRANSFERASE-RELATED"/>
    <property type="match status" value="1"/>
</dbReference>
<reference evidence="6 7" key="1">
    <citation type="submission" date="2019-09" db="EMBL/GenBank/DDBJ databases">
        <title>A chromosome-level genome assembly of the Chinese tupelo Nyssa sinensis.</title>
        <authorList>
            <person name="Yang X."/>
            <person name="Kang M."/>
            <person name="Yang Y."/>
            <person name="Xiong H."/>
            <person name="Wang M."/>
            <person name="Zhang Z."/>
            <person name="Wang Z."/>
            <person name="Wu H."/>
            <person name="Ma T."/>
            <person name="Liu J."/>
            <person name="Xi Z."/>
        </authorList>
    </citation>
    <scope>NUCLEOTIDE SEQUENCE [LARGE SCALE GENOMIC DNA]</scope>
    <source>
        <strain evidence="6">J267</strain>
        <tissue evidence="6">Leaf</tissue>
    </source>
</reference>
<evidence type="ECO:0000313" key="6">
    <source>
        <dbReference type="EMBL" id="KAA8534876.1"/>
    </source>
</evidence>
<dbReference type="Proteomes" id="UP000325577">
    <property type="component" value="Linkage Group LG17"/>
</dbReference>
<protein>
    <submittedName>
        <fullName evidence="6">Uncharacterized protein</fullName>
    </submittedName>
</protein>
<dbReference type="OrthoDB" id="10251242at2759"/>
<evidence type="ECO:0000256" key="5">
    <source>
        <dbReference type="ARBA" id="ARBA00023453"/>
    </source>
</evidence>
<evidence type="ECO:0000313" key="7">
    <source>
        <dbReference type="Proteomes" id="UP000325577"/>
    </source>
</evidence>
<dbReference type="GO" id="GO:0008171">
    <property type="term" value="F:O-methyltransferase activity"/>
    <property type="evidence" value="ECO:0007669"/>
    <property type="project" value="InterPro"/>
</dbReference>
<dbReference type="AlphaFoldDB" id="A0A5J5AYE3"/>
<keyword evidence="1" id="KW-0489">Methyltransferase</keyword>
<evidence type="ECO:0000256" key="2">
    <source>
        <dbReference type="ARBA" id="ARBA00022679"/>
    </source>
</evidence>
<dbReference type="GO" id="GO:0009809">
    <property type="term" value="P:lignin biosynthetic process"/>
    <property type="evidence" value="ECO:0007669"/>
    <property type="project" value="UniProtKB-KW"/>
</dbReference>
<dbReference type="GO" id="GO:0008757">
    <property type="term" value="F:S-adenosylmethionine-dependent methyltransferase activity"/>
    <property type="evidence" value="ECO:0007669"/>
    <property type="project" value="TreeGrafter"/>
</dbReference>
<dbReference type="PROSITE" id="PS51682">
    <property type="entry name" value="SAM_OMT_I"/>
    <property type="match status" value="2"/>
</dbReference>
<dbReference type="Gene3D" id="3.40.50.150">
    <property type="entry name" value="Vaccinia Virus protein VP39"/>
    <property type="match status" value="2"/>
</dbReference>
<keyword evidence="4" id="KW-0438">Lignin biosynthesis</keyword>
<dbReference type="SUPFAM" id="SSF53335">
    <property type="entry name" value="S-adenosyl-L-methionine-dependent methyltransferases"/>
    <property type="match status" value="2"/>
</dbReference>
<dbReference type="InterPro" id="IPR002935">
    <property type="entry name" value="SAM_O-MeTrfase"/>
</dbReference>
<evidence type="ECO:0000256" key="3">
    <source>
        <dbReference type="ARBA" id="ARBA00022691"/>
    </source>
</evidence>
<evidence type="ECO:0000256" key="4">
    <source>
        <dbReference type="ARBA" id="ARBA00022733"/>
    </source>
</evidence>
<name>A0A5J5AYE3_9ASTE</name>
<accession>A0A5J5AYE3</accession>